<feature type="domain" description="HTH LytTR-type" evidence="7">
    <location>
        <begin position="151"/>
        <end position="238"/>
    </location>
</feature>
<dbReference type="InterPro" id="IPR007492">
    <property type="entry name" value="LytTR_DNA-bd_dom"/>
</dbReference>
<dbReference type="AlphaFoldDB" id="A0A1R4K5B5"/>
<keyword evidence="3" id="KW-0010">Activator</keyword>
<dbReference type="Pfam" id="PF00072">
    <property type="entry name" value="Response_reg"/>
    <property type="match status" value="1"/>
</dbReference>
<evidence type="ECO:0000313" key="9">
    <source>
        <dbReference type="Proteomes" id="UP000195611"/>
    </source>
</evidence>
<organism evidence="8 9">
    <name type="scientific">Marinilactibacillus psychrotolerans 42ea</name>
    <dbReference type="NCBI Taxonomy" id="1255609"/>
    <lineage>
        <taxon>Bacteria</taxon>
        <taxon>Bacillati</taxon>
        <taxon>Bacillota</taxon>
        <taxon>Bacilli</taxon>
        <taxon>Lactobacillales</taxon>
        <taxon>Carnobacteriaceae</taxon>
        <taxon>Marinilactibacillus</taxon>
    </lineage>
</organism>
<evidence type="ECO:0000256" key="3">
    <source>
        <dbReference type="ARBA" id="ARBA00023159"/>
    </source>
</evidence>
<comment type="function">
    <text evidence="4">Required for high-level post-exponential phase expression of a series of secreted proteins.</text>
</comment>
<proteinExistence type="predicted"/>
<gene>
    <name evidence="8" type="ORF">FM115_08140</name>
</gene>
<evidence type="ECO:0000256" key="4">
    <source>
        <dbReference type="ARBA" id="ARBA00037164"/>
    </source>
</evidence>
<dbReference type="PROSITE" id="PS50930">
    <property type="entry name" value="HTH_LYTTR"/>
    <property type="match status" value="1"/>
</dbReference>
<dbReference type="SMART" id="SM00448">
    <property type="entry name" value="REC"/>
    <property type="match status" value="1"/>
</dbReference>
<evidence type="ECO:0000256" key="5">
    <source>
        <dbReference type="PROSITE-ProRule" id="PRU00169"/>
    </source>
</evidence>
<dbReference type="PANTHER" id="PTHR37299:SF3">
    <property type="entry name" value="STAGE 0 SPORULATION PROTEIN A HOMOLOG"/>
    <property type="match status" value="1"/>
</dbReference>
<dbReference type="Proteomes" id="UP000195611">
    <property type="component" value="Unassembled WGS sequence"/>
</dbReference>
<evidence type="ECO:0000256" key="1">
    <source>
        <dbReference type="ARBA" id="ARBA00022490"/>
    </source>
</evidence>
<keyword evidence="1" id="KW-0963">Cytoplasm</keyword>
<dbReference type="InterPro" id="IPR011006">
    <property type="entry name" value="CheY-like_superfamily"/>
</dbReference>
<dbReference type="Gene3D" id="3.40.50.2300">
    <property type="match status" value="1"/>
</dbReference>
<dbReference type="EMBL" id="FUKW01000110">
    <property type="protein sequence ID" value="SJN39213.1"/>
    <property type="molecule type" value="Genomic_DNA"/>
</dbReference>
<dbReference type="Pfam" id="PF04397">
    <property type="entry name" value="LytTR"/>
    <property type="match status" value="1"/>
</dbReference>
<sequence>MEDDLMQQARMERCIRKLQKELNFNPMILTVESDPDKFLQVVESKGTNQLYLLDIDIEGHSEKAGLETAKKIRTFDPYGAIIFITTHENYAEVTYKYKVSALGFIKKEDSDDYLIEELRSYLIHVIEDQEKVSDEEQISVGQFHSKLQFYPSEALFFEATANREIEVVTKHSRALVKDKLKDIIKLHDDFVFCHRSIIVNKRNIFRIDRENRLIHFENEEYCPISSRKISEIKRYIQN</sequence>
<dbReference type="InterPro" id="IPR001789">
    <property type="entry name" value="Sig_transdc_resp-reg_receiver"/>
</dbReference>
<dbReference type="Gene3D" id="2.40.50.1020">
    <property type="entry name" value="LytTr DNA-binding domain"/>
    <property type="match status" value="1"/>
</dbReference>
<dbReference type="PROSITE" id="PS50110">
    <property type="entry name" value="RESPONSE_REGULATORY"/>
    <property type="match status" value="1"/>
</dbReference>
<dbReference type="PANTHER" id="PTHR37299">
    <property type="entry name" value="TRANSCRIPTIONAL REGULATOR-RELATED"/>
    <property type="match status" value="1"/>
</dbReference>
<dbReference type="SMART" id="SM00850">
    <property type="entry name" value="LytTR"/>
    <property type="match status" value="1"/>
</dbReference>
<feature type="domain" description="Response regulatory" evidence="6">
    <location>
        <begin position="1"/>
        <end position="122"/>
    </location>
</feature>
<dbReference type="InterPro" id="IPR046947">
    <property type="entry name" value="LytR-like"/>
</dbReference>
<keyword evidence="2" id="KW-0902">Two-component regulatory system</keyword>
<evidence type="ECO:0000256" key="2">
    <source>
        <dbReference type="ARBA" id="ARBA00023012"/>
    </source>
</evidence>
<dbReference type="SUPFAM" id="SSF52172">
    <property type="entry name" value="CheY-like"/>
    <property type="match status" value="1"/>
</dbReference>
<accession>A0A1R4K5B5</accession>
<dbReference type="GO" id="GO:0000156">
    <property type="term" value="F:phosphorelay response regulator activity"/>
    <property type="evidence" value="ECO:0007669"/>
    <property type="project" value="InterPro"/>
</dbReference>
<dbReference type="GO" id="GO:0003677">
    <property type="term" value="F:DNA binding"/>
    <property type="evidence" value="ECO:0007669"/>
    <property type="project" value="InterPro"/>
</dbReference>
<feature type="modified residue" description="4-aspartylphosphate" evidence="5">
    <location>
        <position position="54"/>
    </location>
</feature>
<evidence type="ECO:0000313" key="8">
    <source>
        <dbReference type="EMBL" id="SJN39213.1"/>
    </source>
</evidence>
<protein>
    <submittedName>
        <fullName evidence="8">Response regulator of the competence regulon ComE</fullName>
    </submittedName>
</protein>
<name>A0A1R4K5B5_9LACT</name>
<evidence type="ECO:0000259" key="7">
    <source>
        <dbReference type="PROSITE" id="PS50930"/>
    </source>
</evidence>
<keyword evidence="5" id="KW-0597">Phosphoprotein</keyword>
<evidence type="ECO:0000259" key="6">
    <source>
        <dbReference type="PROSITE" id="PS50110"/>
    </source>
</evidence>
<reference evidence="8 9" key="1">
    <citation type="submission" date="2017-02" db="EMBL/GenBank/DDBJ databases">
        <authorList>
            <person name="Peterson S.W."/>
        </authorList>
    </citation>
    <scope>NUCLEOTIDE SEQUENCE [LARGE SCALE GENOMIC DNA]</scope>
    <source>
        <strain evidence="8 9">42ea</strain>
    </source>
</reference>